<reference evidence="2" key="1">
    <citation type="submission" date="2020-09" db="EMBL/GenBank/DDBJ databases">
        <title>Hoyosella lacisalsi sp. nov., a halotolerant actinobacterium isolated from soil of Lake Gudzhirganskoe.</title>
        <authorList>
            <person name="Yang Q."/>
            <person name="Guo P.Y."/>
            <person name="Liu S.W."/>
            <person name="Li F.N."/>
            <person name="Sun C.H."/>
        </authorList>
    </citation>
    <scope>NUCLEOTIDE SEQUENCE</scope>
    <source>
        <strain evidence="2">G463</strain>
    </source>
</reference>
<proteinExistence type="predicted"/>
<feature type="compositionally biased region" description="Low complexity" evidence="1">
    <location>
        <begin position="9"/>
        <end position="29"/>
    </location>
</feature>
<dbReference type="EMBL" id="JACYWE010000004">
    <property type="protein sequence ID" value="MBD8506566.1"/>
    <property type="molecule type" value="Genomic_DNA"/>
</dbReference>
<dbReference type="RefSeq" id="WP_192039026.1">
    <property type="nucleotide sequence ID" value="NZ_JACYWE010000004.1"/>
</dbReference>
<dbReference type="Proteomes" id="UP000642993">
    <property type="component" value="Unassembled WGS sequence"/>
</dbReference>
<accession>A0A927JCK7</accession>
<keyword evidence="3" id="KW-1185">Reference proteome</keyword>
<organism evidence="2 3">
    <name type="scientific">Lolliginicoccus lacisalsi</name>
    <dbReference type="NCBI Taxonomy" id="2742202"/>
    <lineage>
        <taxon>Bacteria</taxon>
        <taxon>Bacillati</taxon>
        <taxon>Actinomycetota</taxon>
        <taxon>Actinomycetes</taxon>
        <taxon>Mycobacteriales</taxon>
        <taxon>Hoyosellaceae</taxon>
        <taxon>Lolliginicoccus</taxon>
    </lineage>
</organism>
<evidence type="ECO:0000313" key="2">
    <source>
        <dbReference type="EMBL" id="MBD8506566.1"/>
    </source>
</evidence>
<feature type="compositionally biased region" description="Acidic residues" evidence="1">
    <location>
        <begin position="41"/>
        <end position="50"/>
    </location>
</feature>
<gene>
    <name evidence="2" type="ORF">HT102_08715</name>
</gene>
<protein>
    <submittedName>
        <fullName evidence="2">Uncharacterized protein</fullName>
    </submittedName>
</protein>
<comment type="caution">
    <text evidence="2">The sequence shown here is derived from an EMBL/GenBank/DDBJ whole genome shotgun (WGS) entry which is preliminary data.</text>
</comment>
<name>A0A927JCK7_9ACTN</name>
<evidence type="ECO:0000313" key="3">
    <source>
        <dbReference type="Proteomes" id="UP000642993"/>
    </source>
</evidence>
<feature type="region of interest" description="Disordered" evidence="1">
    <location>
        <begin position="1"/>
        <end position="80"/>
    </location>
</feature>
<dbReference type="AlphaFoldDB" id="A0A927JCK7"/>
<evidence type="ECO:0000256" key="1">
    <source>
        <dbReference type="SAM" id="MobiDB-lite"/>
    </source>
</evidence>
<sequence>MSNARDKASAPASPVARASRVRLRLPLPLGINSPGRSADPEPLEPIDDDSATTNGRVPDALRSVASVPGHLGKTAKGALTPARNAIVHASHSLTPRPAPEPEPPVLTASDAEILRAVQQELQILARTVRDRRIRRRLHAARECLNEVGKETKSSGLVPRLSRNRDSLARLQHVRAVELQRRRNPLHPLRYPGYMKFAISKI</sequence>